<gene>
    <name evidence="2" type="ORF">ACI6Q5_20460</name>
</gene>
<organism evidence="2 3">
    <name type="scientific">Xanthomonas codiaei</name>
    <dbReference type="NCBI Taxonomy" id="56463"/>
    <lineage>
        <taxon>Bacteria</taxon>
        <taxon>Pseudomonadati</taxon>
        <taxon>Pseudomonadota</taxon>
        <taxon>Gammaproteobacteria</taxon>
        <taxon>Lysobacterales</taxon>
        <taxon>Lysobacteraceae</taxon>
        <taxon>Xanthomonas</taxon>
    </lineage>
</organism>
<keyword evidence="1" id="KW-0732">Signal</keyword>
<proteinExistence type="predicted"/>
<feature type="signal peptide" evidence="1">
    <location>
        <begin position="1"/>
        <end position="17"/>
    </location>
</feature>
<accession>A0ABW9MSS2</accession>
<protein>
    <submittedName>
        <fullName evidence="2">Catalase</fullName>
    </submittedName>
</protein>
<feature type="non-terminal residue" evidence="2">
    <location>
        <position position="35"/>
    </location>
</feature>
<dbReference type="EMBL" id="JBJGBS010000176">
    <property type="protein sequence ID" value="MFO3707287.1"/>
    <property type="molecule type" value="Genomic_DNA"/>
</dbReference>
<feature type="chain" id="PRO_5046481849" evidence="1">
    <location>
        <begin position="18"/>
        <end position="35"/>
    </location>
</feature>
<evidence type="ECO:0000313" key="3">
    <source>
        <dbReference type="Proteomes" id="UP001637990"/>
    </source>
</evidence>
<dbReference type="Proteomes" id="UP001637990">
    <property type="component" value="Unassembled WGS sequence"/>
</dbReference>
<sequence>MVLALLAPTLIAPPVLAQSVLTRDNGAKVGDNQNS</sequence>
<name>A0ABW9MSS2_9XANT</name>
<keyword evidence="3" id="KW-1185">Reference proteome</keyword>
<reference evidence="2 3" key="1">
    <citation type="submission" date="2024-11" db="EMBL/GenBank/DDBJ databases">
        <title>Genome sequencing of Xanthomonas codiaei.</title>
        <authorList>
            <person name="Studholme D.J."/>
        </authorList>
    </citation>
    <scope>NUCLEOTIDE SEQUENCE [LARGE SCALE GENOMIC DNA]</scope>
    <source>
        <strain evidence="2 3">NCPPB 4350</strain>
    </source>
</reference>
<evidence type="ECO:0000313" key="2">
    <source>
        <dbReference type="EMBL" id="MFO3707287.1"/>
    </source>
</evidence>
<evidence type="ECO:0000256" key="1">
    <source>
        <dbReference type="SAM" id="SignalP"/>
    </source>
</evidence>
<comment type="caution">
    <text evidence="2">The sequence shown here is derived from an EMBL/GenBank/DDBJ whole genome shotgun (WGS) entry which is preliminary data.</text>
</comment>